<dbReference type="RefSeq" id="WP_112131077.1">
    <property type="nucleotide sequence ID" value="NZ_QMBQ01000012.1"/>
</dbReference>
<dbReference type="InterPro" id="IPR010385">
    <property type="entry name" value="DUF982"/>
</dbReference>
<evidence type="ECO:0000313" key="1">
    <source>
        <dbReference type="EMBL" id="RAZ71775.1"/>
    </source>
</evidence>
<proteinExistence type="predicted"/>
<dbReference type="Gene3D" id="6.10.250.730">
    <property type="match status" value="1"/>
</dbReference>
<reference evidence="1 2" key="1">
    <citation type="submission" date="2018-07" db="EMBL/GenBank/DDBJ databases">
        <title>Diversity of Mesorhizobium strains in Brazil.</title>
        <authorList>
            <person name="Helene L.C.F."/>
            <person name="Dall'Agnol R."/>
            <person name="Delamuta J.R.M."/>
            <person name="Hungria M."/>
        </authorList>
    </citation>
    <scope>NUCLEOTIDE SEQUENCE [LARGE SCALE GENOMIC DNA]</scope>
    <source>
        <strain evidence="1 2">CNPSo 3140</strain>
    </source>
</reference>
<accession>A0A330GLG7</accession>
<organism evidence="1 2">
    <name type="scientific">Mesorhizobium atlanticum</name>
    <dbReference type="NCBI Taxonomy" id="2233532"/>
    <lineage>
        <taxon>Bacteria</taxon>
        <taxon>Pseudomonadati</taxon>
        <taxon>Pseudomonadota</taxon>
        <taxon>Alphaproteobacteria</taxon>
        <taxon>Hyphomicrobiales</taxon>
        <taxon>Phyllobacteriaceae</taxon>
        <taxon>Mesorhizobium</taxon>
    </lineage>
</organism>
<protein>
    <submittedName>
        <fullName evidence="1">DUF982 domain-containing protein</fullName>
    </submittedName>
</protein>
<dbReference type="AlphaFoldDB" id="A0A330GLG7"/>
<evidence type="ECO:0000313" key="2">
    <source>
        <dbReference type="Proteomes" id="UP000251956"/>
    </source>
</evidence>
<dbReference type="OrthoDB" id="8388069at2"/>
<keyword evidence="2" id="KW-1185">Reference proteome</keyword>
<gene>
    <name evidence="1" type="ORF">DPM35_29845</name>
</gene>
<dbReference type="EMBL" id="QMBQ01000012">
    <property type="protein sequence ID" value="RAZ71775.1"/>
    <property type="molecule type" value="Genomic_DNA"/>
</dbReference>
<dbReference type="Proteomes" id="UP000251956">
    <property type="component" value="Unassembled WGS sequence"/>
</dbReference>
<comment type="caution">
    <text evidence="1">The sequence shown here is derived from an EMBL/GenBank/DDBJ whole genome shotgun (WGS) entry which is preliminary data.</text>
</comment>
<sequence length="101" mass="11011">MKAQAFGSPIFVKRAAYVVQEIANLEDAIDFLDDWPDDRRDLIHETALKACCDAYDGHKPLSAARAAFYGFAKRAAILEDPTSAMQWIAACKTGSGVNSDS</sequence>
<name>A0A330GLG7_9HYPH</name>
<dbReference type="Pfam" id="PF06169">
    <property type="entry name" value="DUF982"/>
    <property type="match status" value="1"/>
</dbReference>